<evidence type="ECO:0000313" key="8">
    <source>
        <dbReference type="EMBL" id="CAB4371557.1"/>
    </source>
</evidence>
<evidence type="ECO:0000313" key="15">
    <source>
        <dbReference type="EMBL" id="CAB5076220.1"/>
    </source>
</evidence>
<dbReference type="Pfam" id="PF07690">
    <property type="entry name" value="MFS_1"/>
    <property type="match status" value="1"/>
</dbReference>
<feature type="domain" description="Major facilitator superfamily (MFS) profile" evidence="6">
    <location>
        <begin position="14"/>
        <end position="508"/>
    </location>
</feature>
<dbReference type="EMBL" id="CAEZVC010000021">
    <property type="protein sequence ID" value="CAB4617999.1"/>
    <property type="molecule type" value="Genomic_DNA"/>
</dbReference>
<dbReference type="PROSITE" id="PS50850">
    <property type="entry name" value="MFS"/>
    <property type="match status" value="1"/>
</dbReference>
<keyword evidence="3 5" id="KW-1133">Transmembrane helix</keyword>
<evidence type="ECO:0000313" key="12">
    <source>
        <dbReference type="EMBL" id="CAB4784445.1"/>
    </source>
</evidence>
<dbReference type="EMBL" id="CAFBOK010000219">
    <property type="protein sequence ID" value="CAB4995668.1"/>
    <property type="molecule type" value="Genomic_DNA"/>
</dbReference>
<feature type="transmembrane region" description="Helical" evidence="5">
    <location>
        <begin position="113"/>
        <end position="131"/>
    </location>
</feature>
<dbReference type="EMBL" id="CAEZXY010000014">
    <property type="protein sequence ID" value="CAB4700469.1"/>
    <property type="molecule type" value="Genomic_DNA"/>
</dbReference>
<feature type="transmembrane region" description="Helical" evidence="5">
    <location>
        <begin position="305"/>
        <end position="323"/>
    </location>
</feature>
<evidence type="ECO:0000256" key="5">
    <source>
        <dbReference type="SAM" id="Phobius"/>
    </source>
</evidence>
<evidence type="ECO:0000256" key="4">
    <source>
        <dbReference type="ARBA" id="ARBA00023136"/>
    </source>
</evidence>
<accession>A0A6J6ANN4</accession>
<gene>
    <name evidence="9" type="ORF">UFOPK1762_00618</name>
    <name evidence="10" type="ORF">UFOPK1906_00518</name>
    <name evidence="11" type="ORF">UFOPK2624_00512</name>
    <name evidence="12" type="ORF">UFOPK2969_00311</name>
    <name evidence="7" type="ORF">UFOPK3331_01298</name>
    <name evidence="13" type="ORF">UFOPK3785_01162</name>
    <name evidence="14" type="ORF">UFOPK3927_01564</name>
    <name evidence="8" type="ORF">UFOPK4201_00902</name>
    <name evidence="15" type="ORF">UFOPK4371_00684</name>
</gene>
<evidence type="ECO:0000256" key="2">
    <source>
        <dbReference type="ARBA" id="ARBA00022692"/>
    </source>
</evidence>
<feature type="transmembrane region" description="Helical" evidence="5">
    <location>
        <begin position="201"/>
        <end position="220"/>
    </location>
</feature>
<feature type="transmembrane region" description="Helical" evidence="5">
    <location>
        <begin position="49"/>
        <end position="68"/>
    </location>
</feature>
<dbReference type="InterPro" id="IPR011701">
    <property type="entry name" value="MFS"/>
</dbReference>
<feature type="transmembrane region" description="Helical" evidence="5">
    <location>
        <begin position="484"/>
        <end position="504"/>
    </location>
</feature>
<dbReference type="SUPFAM" id="SSF103473">
    <property type="entry name" value="MFS general substrate transporter"/>
    <property type="match status" value="2"/>
</dbReference>
<feature type="transmembrane region" description="Helical" evidence="5">
    <location>
        <begin position="143"/>
        <end position="165"/>
    </location>
</feature>
<proteinExistence type="predicted"/>
<feature type="transmembrane region" description="Helical" evidence="5">
    <location>
        <begin position="269"/>
        <end position="293"/>
    </location>
</feature>
<dbReference type="EMBL" id="CAFAAD010000014">
    <property type="protein sequence ID" value="CAB4784445.1"/>
    <property type="molecule type" value="Genomic_DNA"/>
</dbReference>
<dbReference type="InterPro" id="IPR005829">
    <property type="entry name" value="Sugar_transporter_CS"/>
</dbReference>
<keyword evidence="4 5" id="KW-0472">Membrane</keyword>
<dbReference type="PANTHER" id="PTHR42718:SF49">
    <property type="entry name" value="EXPORT PROTEIN"/>
    <property type="match status" value="1"/>
</dbReference>
<dbReference type="InterPro" id="IPR020846">
    <property type="entry name" value="MFS_dom"/>
</dbReference>
<sequence length="522" mass="54698">MTTATRSSSSEKLTLAAMICVVAMTQIDMTIVSIAAPDIQHELSLSSTGVQWMVTGYLVALAAFFALGGRLADVVGRRTMVVSGTLVFIVASILCGATPTGDIAETWLVGFRILQGVGAAFMFPAALSIVVRSFPIERRGRAIAIFFAVAGALTAIGPFAGAHLVQWNWRAIFWVNVPVAAVGLILMSIAKVPNDRVKESIDWVGAALIAAGMGLSVVGFQQASSWGWESLPTLGCIIGGLILIGLFVEFERHQTTPLIRLSFFSNRVFAAQNAILLLASCAFVPVFFFASMYAQIALGWSTANAGMYLLIFFAGFAPGVQFGGRMLDKGRARPAVIWGSLLSAAGFFAWASRLTTLSENQQWPWIVLAGLGLGMLIGSANTDAINQVPSDNFGEATGVTQTARNYGASVGLAILGTILSTSLHSRILNSLSGMGIDASTADQVASAMHGSGGGNASSAFSQFGANAGNVFHAIQLDYAEACQIVFRGLGLFMAAAAVVAIFALPRHSGKFDSTEAPADSSV</sequence>
<feature type="transmembrane region" description="Helical" evidence="5">
    <location>
        <begin position="12"/>
        <end position="37"/>
    </location>
</feature>
<comment type="subcellular location">
    <subcellularLocation>
        <location evidence="1">Membrane</location>
        <topology evidence="1">Multi-pass membrane protein</topology>
    </subcellularLocation>
</comment>
<dbReference type="Gene3D" id="1.20.1250.20">
    <property type="entry name" value="MFS general substrate transporter like domains"/>
    <property type="match status" value="1"/>
</dbReference>
<feature type="transmembrane region" description="Helical" evidence="5">
    <location>
        <begin position="80"/>
        <end position="101"/>
    </location>
</feature>
<feature type="transmembrane region" description="Helical" evidence="5">
    <location>
        <begin position="226"/>
        <end position="248"/>
    </location>
</feature>
<feature type="transmembrane region" description="Helical" evidence="5">
    <location>
        <begin position="171"/>
        <end position="189"/>
    </location>
</feature>
<evidence type="ECO:0000313" key="13">
    <source>
        <dbReference type="EMBL" id="CAB4956211.1"/>
    </source>
</evidence>
<dbReference type="EMBL" id="CAFBRD010000026">
    <property type="protein sequence ID" value="CAB5076220.1"/>
    <property type="molecule type" value="Genomic_DNA"/>
</dbReference>
<evidence type="ECO:0000313" key="9">
    <source>
        <dbReference type="EMBL" id="CAB4581006.1"/>
    </source>
</evidence>
<name>A0A6J6ANN4_9ZZZZ</name>
<evidence type="ECO:0000313" key="11">
    <source>
        <dbReference type="EMBL" id="CAB4700469.1"/>
    </source>
</evidence>
<evidence type="ECO:0000313" key="14">
    <source>
        <dbReference type="EMBL" id="CAB4995668.1"/>
    </source>
</evidence>
<dbReference type="CDD" id="cd17321">
    <property type="entry name" value="MFS_MMR_MDR_like"/>
    <property type="match status" value="1"/>
</dbReference>
<keyword evidence="2 5" id="KW-0812">Transmembrane</keyword>
<evidence type="ECO:0000313" key="10">
    <source>
        <dbReference type="EMBL" id="CAB4617999.1"/>
    </source>
</evidence>
<dbReference type="InterPro" id="IPR036259">
    <property type="entry name" value="MFS_trans_sf"/>
</dbReference>
<dbReference type="EMBL" id="CAEZTY010000015">
    <property type="protein sequence ID" value="CAB4581006.1"/>
    <property type="molecule type" value="Genomic_DNA"/>
</dbReference>
<evidence type="ECO:0000256" key="3">
    <source>
        <dbReference type="ARBA" id="ARBA00022989"/>
    </source>
</evidence>
<dbReference type="PANTHER" id="PTHR42718">
    <property type="entry name" value="MAJOR FACILITATOR SUPERFAMILY MULTIDRUG TRANSPORTER MFSC"/>
    <property type="match status" value="1"/>
</dbReference>
<dbReference type="EMBL" id="CAEUNJ010000033">
    <property type="protein sequence ID" value="CAB4371557.1"/>
    <property type="molecule type" value="Genomic_DNA"/>
</dbReference>
<evidence type="ECO:0000259" key="6">
    <source>
        <dbReference type="PROSITE" id="PS50850"/>
    </source>
</evidence>
<dbReference type="GO" id="GO:0016020">
    <property type="term" value="C:membrane"/>
    <property type="evidence" value="ECO:0007669"/>
    <property type="project" value="UniProtKB-SubCell"/>
</dbReference>
<dbReference type="GO" id="GO:0022857">
    <property type="term" value="F:transmembrane transporter activity"/>
    <property type="evidence" value="ECO:0007669"/>
    <property type="project" value="InterPro"/>
</dbReference>
<dbReference type="PROSITE" id="PS00216">
    <property type="entry name" value="SUGAR_TRANSPORT_1"/>
    <property type="match status" value="1"/>
</dbReference>
<dbReference type="AlphaFoldDB" id="A0A6J6ANN4"/>
<evidence type="ECO:0000313" key="7">
    <source>
        <dbReference type="EMBL" id="CAB4343956.1"/>
    </source>
</evidence>
<dbReference type="Gene3D" id="1.20.1720.10">
    <property type="entry name" value="Multidrug resistance protein D"/>
    <property type="match status" value="1"/>
</dbReference>
<organism evidence="8">
    <name type="scientific">freshwater metagenome</name>
    <dbReference type="NCBI Taxonomy" id="449393"/>
    <lineage>
        <taxon>unclassified sequences</taxon>
        <taxon>metagenomes</taxon>
        <taxon>ecological metagenomes</taxon>
    </lineage>
</organism>
<dbReference type="EMBL" id="CAFBNJ010000059">
    <property type="protein sequence ID" value="CAB4956211.1"/>
    <property type="molecule type" value="Genomic_DNA"/>
</dbReference>
<reference evidence="8" key="1">
    <citation type="submission" date="2020-05" db="EMBL/GenBank/DDBJ databases">
        <authorList>
            <person name="Chiriac C."/>
            <person name="Salcher M."/>
            <person name="Ghai R."/>
            <person name="Kavagutti S V."/>
        </authorList>
    </citation>
    <scope>NUCLEOTIDE SEQUENCE</scope>
</reference>
<feature type="transmembrane region" description="Helical" evidence="5">
    <location>
        <begin position="363"/>
        <end position="380"/>
    </location>
</feature>
<feature type="transmembrane region" description="Helical" evidence="5">
    <location>
        <begin position="335"/>
        <end position="351"/>
    </location>
</feature>
<evidence type="ECO:0000256" key="1">
    <source>
        <dbReference type="ARBA" id="ARBA00004141"/>
    </source>
</evidence>
<protein>
    <submittedName>
        <fullName evidence="8">Unannotated protein</fullName>
    </submittedName>
</protein>
<dbReference type="EMBL" id="CAESAL010000049">
    <property type="protein sequence ID" value="CAB4343956.1"/>
    <property type="molecule type" value="Genomic_DNA"/>
</dbReference>